<dbReference type="Proteomes" id="UP000256334">
    <property type="component" value="Unassembled WGS sequence"/>
</dbReference>
<dbReference type="PANTHER" id="PTHR35191:SF1">
    <property type="entry name" value="PROPHAGE SIDE TAIL FIBER PROTEIN HOMOLOG STFQ-RELATED"/>
    <property type="match status" value="1"/>
</dbReference>
<gene>
    <name evidence="2" type="ORF">C8D72_1714</name>
</gene>
<dbReference type="PANTHER" id="PTHR35191">
    <property type="entry name" value="PROPHAGE SIDE TAIL FIBER PROTEIN HOMOLOG STFQ-RELATED"/>
    <property type="match status" value="1"/>
</dbReference>
<dbReference type="InterPro" id="IPR022225">
    <property type="entry name" value="Phage_tail_fibre_N"/>
</dbReference>
<dbReference type="InterPro" id="IPR051934">
    <property type="entry name" value="Phage_Tail_Fiber_Structural"/>
</dbReference>
<evidence type="ECO:0000313" key="2">
    <source>
        <dbReference type="EMBL" id="REC94885.1"/>
    </source>
</evidence>
<dbReference type="Gene3D" id="2.60.40.3940">
    <property type="match status" value="1"/>
</dbReference>
<sequence>MSQFFTLLTKTGQGLLANAIAYGEPLTIAELAIGDGGGKLPTPDATVTRLVNEVRRGPINQTAVDDDNPNWTVVEQVLPADVGGWTIREVGLYDTDGNLIAYGNYPETYKPQLSEGSARTQTIRFVMEVTDTSAVTLKIDPSVVMASRQYVDDQLDAHAKSRNHPDADTKNKGLLRFATLAESKKGEESKAAQTPAGGMAQIDDHRNETTAHNAEQIGLKSVLAVFGDAVKTVQGVLAALGSAAKLDVASDTDPIDDDGERVITNHTLKKWMSSASEKAAGILRIASQEETDNSDDDETAVTPKKLKNGFRYQFGTDGFIQCPSWLKGFMIQWGYLPSQSIRSAVWPTTFPNGAFGAAGIGADGTGAGGSHVLYDLTATGSSVSTSKAMRYIVIGR</sequence>
<dbReference type="OrthoDB" id="9810174at2"/>
<organism evidence="2 3">
    <name type="scientific">Kushneria indalinina DSM 14324</name>
    <dbReference type="NCBI Taxonomy" id="1122140"/>
    <lineage>
        <taxon>Bacteria</taxon>
        <taxon>Pseudomonadati</taxon>
        <taxon>Pseudomonadota</taxon>
        <taxon>Gammaproteobacteria</taxon>
        <taxon>Oceanospirillales</taxon>
        <taxon>Halomonadaceae</taxon>
        <taxon>Kushneria</taxon>
    </lineage>
</organism>
<dbReference type="RefSeq" id="WP_115853974.1">
    <property type="nucleotide sequence ID" value="NZ_QRDJ01000007.1"/>
</dbReference>
<proteinExistence type="predicted"/>
<keyword evidence="3" id="KW-1185">Reference proteome</keyword>
<dbReference type="EMBL" id="QRDJ01000007">
    <property type="protein sequence ID" value="REC94885.1"/>
    <property type="molecule type" value="Genomic_DNA"/>
</dbReference>
<protein>
    <submittedName>
        <fullName evidence="2">Tail-collar fiber protein</fullName>
    </submittedName>
</protein>
<evidence type="ECO:0000313" key="3">
    <source>
        <dbReference type="Proteomes" id="UP000256334"/>
    </source>
</evidence>
<accession>A0A3D9DW60</accession>
<reference evidence="2 3" key="1">
    <citation type="submission" date="2018-07" db="EMBL/GenBank/DDBJ databases">
        <title>Genomic Encyclopedia of Type Strains, Phase IV (KMG-IV): sequencing the most valuable type-strain genomes for metagenomic binning, comparative biology and taxonomic classification.</title>
        <authorList>
            <person name="Goeker M."/>
        </authorList>
    </citation>
    <scope>NUCLEOTIDE SEQUENCE [LARGE SCALE GENOMIC DNA]</scope>
    <source>
        <strain evidence="2 3">DSM 14324</strain>
    </source>
</reference>
<evidence type="ECO:0000259" key="1">
    <source>
        <dbReference type="Pfam" id="PF12571"/>
    </source>
</evidence>
<name>A0A3D9DW60_9GAMM</name>
<dbReference type="AlphaFoldDB" id="A0A3D9DW60"/>
<comment type="caution">
    <text evidence="2">The sequence shown here is derived from an EMBL/GenBank/DDBJ whole genome shotgun (WGS) entry which is preliminary data.</text>
</comment>
<feature type="domain" description="Phage tail fibre protein N-terminal" evidence="1">
    <location>
        <begin position="1"/>
        <end position="149"/>
    </location>
</feature>
<dbReference type="Pfam" id="PF12571">
    <property type="entry name" value="Phage_tail_fib"/>
    <property type="match status" value="1"/>
</dbReference>